<evidence type="ECO:0000256" key="1">
    <source>
        <dbReference type="ARBA" id="ARBA00001917"/>
    </source>
</evidence>
<keyword evidence="8" id="KW-1185">Reference proteome</keyword>
<dbReference type="SUPFAM" id="SSF55469">
    <property type="entry name" value="FMN-dependent nitroreductase-like"/>
    <property type="match status" value="1"/>
</dbReference>
<dbReference type="Proteomes" id="UP000192468">
    <property type="component" value="Unassembled WGS sequence"/>
</dbReference>
<evidence type="ECO:0000313" key="7">
    <source>
        <dbReference type="EMBL" id="SMC21845.1"/>
    </source>
</evidence>
<dbReference type="GO" id="GO:0016491">
    <property type="term" value="F:oxidoreductase activity"/>
    <property type="evidence" value="ECO:0007669"/>
    <property type="project" value="UniProtKB-KW"/>
</dbReference>
<dbReference type="AlphaFoldDB" id="A0A1W1XCT1"/>
<evidence type="ECO:0000256" key="4">
    <source>
        <dbReference type="ARBA" id="ARBA00022643"/>
    </source>
</evidence>
<dbReference type="PANTHER" id="PTHR43673:SF2">
    <property type="entry name" value="NITROREDUCTASE"/>
    <property type="match status" value="1"/>
</dbReference>
<keyword evidence="4" id="KW-0288">FMN</keyword>
<evidence type="ECO:0000313" key="8">
    <source>
        <dbReference type="Proteomes" id="UP000192468"/>
    </source>
</evidence>
<sequence length="282" mass="31873">MSIDLSKSIIDVIKYRTSIRTYDNNSLSKELKNKLENHIGSVAGPFDENVNLQIIDKDDKSNESVKLGTYGVIKGGKSFILAAIKNNSEALLNLGYILEDVILYATKLGVGTVWLGGTFNRGEFAKVANITDNEILPIVVPIGIPAEKRSITEKMMRFVSGGQKRKNFNEIFFYENFEKSLDETKAGDYVKALEMVRLAPSASNKQPWRILMTSDSFYFFLSHAKGYQSMGFDMQKIDIGIAMYHFEATAKELNLKGHWTKEKENINSVPAETEFIIRWIKD</sequence>
<comment type="similarity">
    <text evidence="2">Belongs to the nitroreductase family.</text>
</comment>
<accession>A0A1W1XCT1</accession>
<keyword evidence="5" id="KW-0560">Oxidoreductase</keyword>
<dbReference type="Gene3D" id="3.40.109.10">
    <property type="entry name" value="NADH Oxidase"/>
    <property type="match status" value="1"/>
</dbReference>
<evidence type="ECO:0000259" key="6">
    <source>
        <dbReference type="Pfam" id="PF14512"/>
    </source>
</evidence>
<evidence type="ECO:0000256" key="3">
    <source>
        <dbReference type="ARBA" id="ARBA00022630"/>
    </source>
</evidence>
<gene>
    <name evidence="7" type="ORF">SAMN02745134_01464</name>
</gene>
<dbReference type="Gene3D" id="3.40.109.30">
    <property type="entry name" value="putative nitroreductase (tm1586), domain 2"/>
    <property type="match status" value="1"/>
</dbReference>
<dbReference type="EMBL" id="FWXH01000003">
    <property type="protein sequence ID" value="SMC21845.1"/>
    <property type="molecule type" value="Genomic_DNA"/>
</dbReference>
<protein>
    <submittedName>
        <fullName evidence="7">Nitroreductase family protein</fullName>
    </submittedName>
</protein>
<reference evidence="7 8" key="1">
    <citation type="submission" date="2017-04" db="EMBL/GenBank/DDBJ databases">
        <authorList>
            <person name="Afonso C.L."/>
            <person name="Miller P.J."/>
            <person name="Scott M.A."/>
            <person name="Spackman E."/>
            <person name="Goraichik I."/>
            <person name="Dimitrov K.M."/>
            <person name="Suarez D.L."/>
            <person name="Swayne D.E."/>
        </authorList>
    </citation>
    <scope>NUCLEOTIDE SEQUENCE [LARGE SCALE GENOMIC DNA]</scope>
    <source>
        <strain evidence="7 8">DSM 12555</strain>
    </source>
</reference>
<dbReference type="PANTHER" id="PTHR43673">
    <property type="entry name" value="NAD(P)H NITROREDUCTASE YDGI-RELATED"/>
    <property type="match status" value="1"/>
</dbReference>
<dbReference type="Pfam" id="PF14512">
    <property type="entry name" value="TM1586_NiRdase"/>
    <property type="match status" value="1"/>
</dbReference>
<dbReference type="InterPro" id="IPR029478">
    <property type="entry name" value="TM1586_NiRdase"/>
</dbReference>
<feature type="domain" description="Putative nitroreductase TM1586" evidence="6">
    <location>
        <begin position="9"/>
        <end position="250"/>
    </location>
</feature>
<dbReference type="OrthoDB" id="9814075at2"/>
<dbReference type="STRING" id="1121291.SAMN02745134_01464"/>
<organism evidence="7 8">
    <name type="scientific">Clostridium acidisoli DSM 12555</name>
    <dbReference type="NCBI Taxonomy" id="1121291"/>
    <lineage>
        <taxon>Bacteria</taxon>
        <taxon>Bacillati</taxon>
        <taxon>Bacillota</taxon>
        <taxon>Clostridia</taxon>
        <taxon>Eubacteriales</taxon>
        <taxon>Clostridiaceae</taxon>
        <taxon>Clostridium</taxon>
    </lineage>
</organism>
<proteinExistence type="inferred from homology"/>
<evidence type="ECO:0000256" key="5">
    <source>
        <dbReference type="ARBA" id="ARBA00023002"/>
    </source>
</evidence>
<dbReference type="RefSeq" id="WP_084114948.1">
    <property type="nucleotide sequence ID" value="NZ_FWXH01000003.1"/>
</dbReference>
<evidence type="ECO:0000256" key="2">
    <source>
        <dbReference type="ARBA" id="ARBA00007118"/>
    </source>
</evidence>
<name>A0A1W1XCT1_9CLOT</name>
<keyword evidence="3" id="KW-0285">Flavoprotein</keyword>
<comment type="cofactor">
    <cofactor evidence="1">
        <name>FMN</name>
        <dbReference type="ChEBI" id="CHEBI:58210"/>
    </cofactor>
</comment>
<dbReference type="InterPro" id="IPR000415">
    <property type="entry name" value="Nitroreductase-like"/>
</dbReference>